<evidence type="ECO:0000313" key="3">
    <source>
        <dbReference type="Proteomes" id="UP000184997"/>
    </source>
</evidence>
<protein>
    <submittedName>
        <fullName evidence="2">Insertion elementuncharacterized 11 kDa protein</fullName>
    </submittedName>
</protein>
<accession>A0A1M4J796</accession>
<feature type="region of interest" description="Disordered" evidence="1">
    <location>
        <begin position="28"/>
        <end position="56"/>
    </location>
</feature>
<sequence>MAASIGRAKAARQLDMWVKTLGNWVNAVRTGGPSSSPSRKPVAEMESESAQRGGENARLTMERKILKKATAFFAREFK</sequence>
<dbReference type="Proteomes" id="UP000184997">
    <property type="component" value="Unassembled WGS sequence"/>
</dbReference>
<proteinExistence type="predicted"/>
<evidence type="ECO:0000256" key="1">
    <source>
        <dbReference type="SAM" id="MobiDB-lite"/>
    </source>
</evidence>
<dbReference type="InterPro" id="IPR009057">
    <property type="entry name" value="Homeodomain-like_sf"/>
</dbReference>
<organism evidence="2 3">
    <name type="scientific">Xanthomonas graminis pv. graminis</name>
    <dbReference type="NCBI Taxonomy" id="134874"/>
    <lineage>
        <taxon>Bacteria</taxon>
        <taxon>Pseudomonadati</taxon>
        <taxon>Pseudomonadota</taxon>
        <taxon>Gammaproteobacteria</taxon>
        <taxon>Lysobacterales</taxon>
        <taxon>Lysobacteraceae</taxon>
        <taxon>Xanthomonas</taxon>
        <taxon>Xanthomonas translucens group</taxon>
        <taxon>Xanthomonas graminis</taxon>
    </lineage>
</organism>
<dbReference type="AlphaFoldDB" id="A0A1M4J796"/>
<dbReference type="EMBL" id="FLUK01000119">
    <property type="protein sequence ID" value="SBV87464.1"/>
    <property type="molecule type" value="Genomic_DNA"/>
</dbReference>
<gene>
    <name evidence="2" type="ORF">XTGNCPPB3709_1389</name>
</gene>
<name>A0A1M4J796_9XANT</name>
<dbReference type="RefSeq" id="WP_009592265.1">
    <property type="nucleotide sequence ID" value="NZ_CP076252.1"/>
</dbReference>
<evidence type="ECO:0000313" key="2">
    <source>
        <dbReference type="EMBL" id="SBV87464.1"/>
    </source>
</evidence>
<reference evidence="3" key="1">
    <citation type="submission" date="2016-07" db="EMBL/GenBank/DDBJ databases">
        <authorList>
            <person name="Florea S."/>
            <person name="Webb J.S."/>
            <person name="Jaromczyk J."/>
            <person name="Schardl C.L."/>
        </authorList>
    </citation>
    <scope>NUCLEOTIDE SEQUENCE [LARGE SCALE GENOMIC DNA]</scope>
</reference>
<dbReference type="SUPFAM" id="SSF46689">
    <property type="entry name" value="Homeodomain-like"/>
    <property type="match status" value="1"/>
</dbReference>